<reference evidence="2 3" key="1">
    <citation type="submission" date="2024-01" db="EMBL/GenBank/DDBJ databases">
        <title>The complete chloroplast genome sequence of Lithospermum erythrorhizon: insights into the phylogenetic relationship among Boraginaceae species and the maternal lineages of purple gromwells.</title>
        <authorList>
            <person name="Okada T."/>
            <person name="Watanabe K."/>
        </authorList>
    </citation>
    <scope>NUCLEOTIDE SEQUENCE [LARGE SCALE GENOMIC DNA]</scope>
</reference>
<evidence type="ECO:0000259" key="1">
    <source>
        <dbReference type="Pfam" id="PF07727"/>
    </source>
</evidence>
<evidence type="ECO:0000313" key="2">
    <source>
        <dbReference type="EMBL" id="GAA0164382.1"/>
    </source>
</evidence>
<dbReference type="PANTHER" id="PTHR11439">
    <property type="entry name" value="GAG-POL-RELATED RETROTRANSPOSON"/>
    <property type="match status" value="1"/>
</dbReference>
<dbReference type="EMBL" id="BAABME010005026">
    <property type="protein sequence ID" value="GAA0164382.1"/>
    <property type="molecule type" value="Genomic_DNA"/>
</dbReference>
<dbReference type="AlphaFoldDB" id="A0AAV3QQK9"/>
<comment type="caution">
    <text evidence="2">The sequence shown here is derived from an EMBL/GenBank/DDBJ whole genome shotgun (WGS) entry which is preliminary data.</text>
</comment>
<gene>
    <name evidence="2" type="ORF">LIER_20034</name>
</gene>
<keyword evidence="2" id="KW-0472">Membrane</keyword>
<sequence>MKVPPDFSRGWPGEVPRCWFSKLTSALKRYDFIQSLSDYSLVTWSKTEVQINVLVYVDDLILSGNNSAAVLSVKEYLSSCFHMKDLGVLKYFLSIKVARSQEGIFLSQWNSTSPLLTDIERYRRLIRRLLYVSYTRPDLSFVVQVLSQILHAPRYNHWVAVLRVVKYLKGSPEQGILLKSSCDLQLSGWRDSDWASCPLTRRSVSGWVVFLGDSPASWKSKKQIIVARSSAEAEYRSMEVVTYAILDGLIANSHISTSEQLTDIFTKTLGKRQFEYILHKLGIHDPHAPT</sequence>
<protein>
    <submittedName>
        <fullName evidence="2">Transmembrane signal receptor</fullName>
    </submittedName>
</protein>
<proteinExistence type="predicted"/>
<dbReference type="Proteomes" id="UP001454036">
    <property type="component" value="Unassembled WGS sequence"/>
</dbReference>
<feature type="domain" description="Reverse transcriptase Ty1/copia-type" evidence="1">
    <location>
        <begin position="15"/>
        <end position="119"/>
    </location>
</feature>
<dbReference type="InterPro" id="IPR043502">
    <property type="entry name" value="DNA/RNA_pol_sf"/>
</dbReference>
<dbReference type="Pfam" id="PF07727">
    <property type="entry name" value="RVT_2"/>
    <property type="match status" value="1"/>
</dbReference>
<name>A0AAV3QQK9_LITER</name>
<dbReference type="SUPFAM" id="SSF56672">
    <property type="entry name" value="DNA/RNA polymerases"/>
    <property type="match status" value="1"/>
</dbReference>
<keyword evidence="2" id="KW-0675">Receptor</keyword>
<organism evidence="2 3">
    <name type="scientific">Lithospermum erythrorhizon</name>
    <name type="common">Purple gromwell</name>
    <name type="synonym">Lithospermum officinale var. erythrorhizon</name>
    <dbReference type="NCBI Taxonomy" id="34254"/>
    <lineage>
        <taxon>Eukaryota</taxon>
        <taxon>Viridiplantae</taxon>
        <taxon>Streptophyta</taxon>
        <taxon>Embryophyta</taxon>
        <taxon>Tracheophyta</taxon>
        <taxon>Spermatophyta</taxon>
        <taxon>Magnoliopsida</taxon>
        <taxon>eudicotyledons</taxon>
        <taxon>Gunneridae</taxon>
        <taxon>Pentapetalae</taxon>
        <taxon>asterids</taxon>
        <taxon>lamiids</taxon>
        <taxon>Boraginales</taxon>
        <taxon>Boraginaceae</taxon>
        <taxon>Boraginoideae</taxon>
        <taxon>Lithospermeae</taxon>
        <taxon>Lithospermum</taxon>
    </lineage>
</organism>
<dbReference type="InterPro" id="IPR013103">
    <property type="entry name" value="RVT_2"/>
</dbReference>
<dbReference type="PANTHER" id="PTHR11439:SF462">
    <property type="match status" value="1"/>
</dbReference>
<keyword evidence="3" id="KW-1185">Reference proteome</keyword>
<dbReference type="CDD" id="cd09272">
    <property type="entry name" value="RNase_HI_RT_Ty1"/>
    <property type="match status" value="1"/>
</dbReference>
<keyword evidence="2" id="KW-0812">Transmembrane</keyword>
<evidence type="ECO:0000313" key="3">
    <source>
        <dbReference type="Proteomes" id="UP001454036"/>
    </source>
</evidence>
<accession>A0AAV3QQK9</accession>